<dbReference type="HOGENOM" id="CLU_114434_0_0_5"/>
<protein>
    <recommendedName>
        <fullName evidence="3">DUF2380 domain-containing protein</fullName>
    </recommendedName>
</protein>
<proteinExistence type="predicted"/>
<evidence type="ECO:0008006" key="3">
    <source>
        <dbReference type="Google" id="ProtNLM"/>
    </source>
</evidence>
<dbReference type="Pfam" id="PF11684">
    <property type="entry name" value="DUF3280"/>
    <property type="match status" value="1"/>
</dbReference>
<reference evidence="2" key="1">
    <citation type="journal article" date="2011" name="J. Bacteriol.">
        <title>Genome sequences of eight morphologically diverse alphaproteobacteria.</title>
        <authorList>
            <consortium name="US DOE Joint Genome Institute"/>
            <person name="Brown P.J."/>
            <person name="Kysela D.T."/>
            <person name="Buechlein A."/>
            <person name="Hemmerich C."/>
            <person name="Brun Y.V."/>
        </authorList>
    </citation>
    <scope>NUCLEOTIDE SEQUENCE [LARGE SCALE GENOMIC DNA]</scope>
    <source>
        <strain evidence="2">ATCC 51888 / DSM 1869 / NCIB 11706 / TK 0415</strain>
    </source>
</reference>
<dbReference type="Proteomes" id="UP000002033">
    <property type="component" value="Chromosome"/>
</dbReference>
<accession>D8JTS1</accession>
<dbReference type="STRING" id="582899.Hden_0816"/>
<sequence length="164" mass="18150" precursor="true">MAIAGLITAVIFAGVAYAEPQRIALLGVHFQNDNEGYEPTTDAEKNRLNMISTAFKEQLEASGKYAFVPVPASEQQKIDAGQLIGACGGCEFDYGRDLNVEHVAWIRVQKISNLILNINVYMADVAKRKVTFIHSVDLRNNTDESWMRGLNYLVQNYLLPGAQG</sequence>
<evidence type="ECO:0000313" key="1">
    <source>
        <dbReference type="EMBL" id="ADJ22633.1"/>
    </source>
</evidence>
<dbReference type="EMBL" id="CP002083">
    <property type="protein sequence ID" value="ADJ22633.1"/>
    <property type="molecule type" value="Genomic_DNA"/>
</dbReference>
<name>D8JTS1_HYPDA</name>
<keyword evidence="2" id="KW-1185">Reference proteome</keyword>
<dbReference type="InterPro" id="IPR021698">
    <property type="entry name" value="DUF3280"/>
</dbReference>
<organism evidence="1 2">
    <name type="scientific">Hyphomicrobium denitrificans (strain ATCC 51888 / DSM 1869 / NCIMB 11706 / TK 0415)</name>
    <dbReference type="NCBI Taxonomy" id="582899"/>
    <lineage>
        <taxon>Bacteria</taxon>
        <taxon>Pseudomonadati</taxon>
        <taxon>Pseudomonadota</taxon>
        <taxon>Alphaproteobacteria</taxon>
        <taxon>Hyphomicrobiales</taxon>
        <taxon>Hyphomicrobiaceae</taxon>
        <taxon>Hyphomicrobium</taxon>
    </lineage>
</organism>
<dbReference type="AlphaFoldDB" id="D8JTS1"/>
<gene>
    <name evidence="1" type="ordered locus">Hden_0816</name>
</gene>
<dbReference type="KEGG" id="hdn:Hden_0816"/>
<evidence type="ECO:0000313" key="2">
    <source>
        <dbReference type="Proteomes" id="UP000002033"/>
    </source>
</evidence>
<dbReference type="eggNOG" id="ENOG5032EC2">
    <property type="taxonomic scope" value="Bacteria"/>
</dbReference>